<evidence type="ECO:0000256" key="1">
    <source>
        <dbReference type="SAM" id="Phobius"/>
    </source>
</evidence>
<feature type="transmembrane region" description="Helical" evidence="1">
    <location>
        <begin position="265"/>
        <end position="285"/>
    </location>
</feature>
<accession>A0A1R4J9S1</accession>
<keyword evidence="1" id="KW-0812">Transmembrane</keyword>
<sequence>MNRSRQFVMLHLILFSIANLGLPILAMLVLQPAQYGAFSLVYLAGALANTLQLSTVSEVWVRAGTDTNAENSWNRFSNATILVGVAGGAVAAVVALTSTETRPYWPLLFVAVFAQVYANGSSFRALRLFDWRYVLPSGALGSAAVLASAVALFALPTVGLLEVLLSWVLVKVAMLLGARPPRRIGVRESFAWLRTNKKDITTLVSDGAIANLSNLGPPYMVAPILGLAHFGTYRALENLSAPMRTVISSLRPALTRLPLRRLGSVRLAVQVGLGSLLIGVIAFLALRGLEYTGLDLGTLNSLYPYAPLVALYMTAITLWNLYPLLARQVAASRHVITLRASLSVVAVLGPVGGALGWGLPGALWGQIIHVWIAALAWWILVNRSVKDA</sequence>
<evidence type="ECO:0008006" key="4">
    <source>
        <dbReference type="Google" id="ProtNLM"/>
    </source>
</evidence>
<feature type="transmembrane region" description="Helical" evidence="1">
    <location>
        <begin position="337"/>
        <end position="357"/>
    </location>
</feature>
<name>A0A1R4J9S1_9MICC</name>
<organism evidence="2 3">
    <name type="scientific">Micrococcus lylae</name>
    <dbReference type="NCBI Taxonomy" id="1273"/>
    <lineage>
        <taxon>Bacteria</taxon>
        <taxon>Bacillati</taxon>
        <taxon>Actinomycetota</taxon>
        <taxon>Actinomycetes</taxon>
        <taxon>Micrococcales</taxon>
        <taxon>Micrococcaceae</taxon>
        <taxon>Micrococcus</taxon>
    </lineage>
</organism>
<dbReference type="RefSeq" id="WP_087134118.1">
    <property type="nucleotide sequence ID" value="NZ_FUKP01000049.1"/>
</dbReference>
<dbReference type="AlphaFoldDB" id="A0A1R4J9S1"/>
<feature type="transmembrane region" description="Helical" evidence="1">
    <location>
        <begin position="305"/>
        <end position="325"/>
    </location>
</feature>
<reference evidence="2 3" key="1">
    <citation type="submission" date="2017-02" db="EMBL/GenBank/DDBJ databases">
        <authorList>
            <person name="Peterson S.W."/>
        </authorList>
    </citation>
    <scope>NUCLEOTIDE SEQUENCE [LARGE SCALE GENOMIC DNA]</scope>
    <source>
        <strain evidence="2 3">2B3F</strain>
    </source>
</reference>
<feature type="transmembrane region" description="Helical" evidence="1">
    <location>
        <begin position="363"/>
        <end position="381"/>
    </location>
</feature>
<dbReference type="EMBL" id="FUKP01000049">
    <property type="protein sequence ID" value="SJN28555.1"/>
    <property type="molecule type" value="Genomic_DNA"/>
</dbReference>
<evidence type="ECO:0000313" key="3">
    <source>
        <dbReference type="Proteomes" id="UP000196230"/>
    </source>
</evidence>
<feature type="transmembrane region" description="Helical" evidence="1">
    <location>
        <begin position="160"/>
        <end position="178"/>
    </location>
</feature>
<keyword evidence="1" id="KW-0472">Membrane</keyword>
<feature type="transmembrane region" description="Helical" evidence="1">
    <location>
        <begin position="7"/>
        <end position="29"/>
    </location>
</feature>
<feature type="transmembrane region" description="Helical" evidence="1">
    <location>
        <begin position="103"/>
        <end position="121"/>
    </location>
</feature>
<dbReference type="Proteomes" id="UP000196230">
    <property type="component" value="Unassembled WGS sequence"/>
</dbReference>
<proteinExistence type="predicted"/>
<feature type="transmembrane region" description="Helical" evidence="1">
    <location>
        <begin position="76"/>
        <end position="97"/>
    </location>
</feature>
<feature type="transmembrane region" description="Helical" evidence="1">
    <location>
        <begin position="133"/>
        <end position="154"/>
    </location>
</feature>
<gene>
    <name evidence="2" type="ORF">FM125_07185</name>
</gene>
<keyword evidence="1" id="KW-1133">Transmembrane helix</keyword>
<feature type="transmembrane region" description="Helical" evidence="1">
    <location>
        <begin position="35"/>
        <end position="56"/>
    </location>
</feature>
<protein>
    <recommendedName>
        <fullName evidence="4">Polysaccharide biosynthesis protein</fullName>
    </recommendedName>
</protein>
<evidence type="ECO:0000313" key="2">
    <source>
        <dbReference type="EMBL" id="SJN28555.1"/>
    </source>
</evidence>